<evidence type="ECO:0000313" key="3">
    <source>
        <dbReference type="EMBL" id="PNP38302.1"/>
    </source>
</evidence>
<sequence length="665" mass="73427">MDDQYTQRQWALDMRNDLRTPPLPHDMRPERDSNRPEWDGTEYTPIQLQSDTNALAQDSFGHVDYVTTRSDSDTLNVPDQDIYHTSTTAASIVKPKKKQSAWIRLSTTWWMEAITIFISTGFMIGLIAILASFQNRLTTEWTFFISINAVVAIVITAARATLLATVSVCLSQEKWNHFNNRARRLQDLNIIDRASRGPLGSIQMLFSVSWGMATVSAVVMILSLVTDTFVQQVVSFQPGTIYAHQEGSATFGHAVSYSSGLNFDRGRSVHDGIVLINQGAATNVDMQSAFFRGIWQTSWPSGVNCTSNCTWDQSYYTIGFTNTCADVTKETLESLQCSDNRTIALPYAYPAPCNLTTPHGLHFPFKTNVGGSSMAINSSGWDSGTNSYKLLDGRNISRTAFWSWNREDIDMTNMSVQLKPMLQNSTVVECTFGVVVYKYSNISFISNKFTIGATEKTPLGKASGYTDLILPECASNNCLWRDELLWWNNTSPDIPHISLSATDLSMVTRLFGSQAFSGSVGLTTLSSLNPPAGSTIAFGNGSLETVSGILDNVAQSLTDMIREKGTVQVAQGLTSQAVVYMRVQWLWLILPITLQVLGVLALIGALVGRRRTKDVPLWKGSALAVLYYSVDKDGVLGTQVKDLQELEDLGMKQVLLEKKSDGTDP</sequence>
<dbReference type="Proteomes" id="UP000236546">
    <property type="component" value="Unassembled WGS sequence"/>
</dbReference>
<keyword evidence="2" id="KW-0472">Membrane</keyword>
<name>A0A2K0SYE7_9HYPO</name>
<dbReference type="AlphaFoldDB" id="A0A2K0SYE7"/>
<dbReference type="PANTHER" id="PTHR35394:SF5">
    <property type="entry name" value="DUF3176 DOMAIN-CONTAINING PROTEIN"/>
    <property type="match status" value="1"/>
</dbReference>
<feature type="transmembrane region" description="Helical" evidence="2">
    <location>
        <begin position="143"/>
        <end position="170"/>
    </location>
</feature>
<accession>A0A2K0SYE7</accession>
<evidence type="ECO:0000256" key="2">
    <source>
        <dbReference type="SAM" id="Phobius"/>
    </source>
</evidence>
<organism evidence="3 4">
    <name type="scientific">Trichoderma gamsii</name>
    <dbReference type="NCBI Taxonomy" id="398673"/>
    <lineage>
        <taxon>Eukaryota</taxon>
        <taxon>Fungi</taxon>
        <taxon>Dikarya</taxon>
        <taxon>Ascomycota</taxon>
        <taxon>Pezizomycotina</taxon>
        <taxon>Sordariomycetes</taxon>
        <taxon>Hypocreomycetidae</taxon>
        <taxon>Hypocreales</taxon>
        <taxon>Hypocreaceae</taxon>
        <taxon>Trichoderma</taxon>
    </lineage>
</organism>
<feature type="transmembrane region" description="Helical" evidence="2">
    <location>
        <begin position="204"/>
        <end position="225"/>
    </location>
</feature>
<keyword evidence="2" id="KW-0812">Transmembrane</keyword>
<dbReference type="PANTHER" id="PTHR35394">
    <property type="entry name" value="DUF3176 DOMAIN-CONTAINING PROTEIN"/>
    <property type="match status" value="1"/>
</dbReference>
<protein>
    <submittedName>
        <fullName evidence="3">Uncharacterized protein</fullName>
    </submittedName>
</protein>
<comment type="caution">
    <text evidence="3">The sequence shown here is derived from an EMBL/GenBank/DDBJ whole genome shotgun (WGS) entry which is preliminary data.</text>
</comment>
<dbReference type="InterPro" id="IPR021514">
    <property type="entry name" value="DUF3176"/>
</dbReference>
<dbReference type="Pfam" id="PF11374">
    <property type="entry name" value="DUF3176"/>
    <property type="match status" value="1"/>
</dbReference>
<evidence type="ECO:0000313" key="4">
    <source>
        <dbReference type="Proteomes" id="UP000236546"/>
    </source>
</evidence>
<dbReference type="OrthoDB" id="5376804at2759"/>
<keyword evidence="2" id="KW-1133">Transmembrane helix</keyword>
<feature type="transmembrane region" description="Helical" evidence="2">
    <location>
        <begin position="109"/>
        <end position="131"/>
    </location>
</feature>
<feature type="compositionally biased region" description="Basic and acidic residues" evidence="1">
    <location>
        <begin position="25"/>
        <end position="38"/>
    </location>
</feature>
<feature type="transmembrane region" description="Helical" evidence="2">
    <location>
        <begin position="585"/>
        <end position="607"/>
    </location>
</feature>
<reference evidence="3 4" key="1">
    <citation type="submission" date="2017-02" db="EMBL/GenBank/DDBJ databases">
        <title>Genomes of Trichoderma spp. with biocontrol activity.</title>
        <authorList>
            <person name="Gardiner D."/>
            <person name="Kazan K."/>
            <person name="Vos C."/>
            <person name="Harvey P."/>
        </authorList>
    </citation>
    <scope>NUCLEOTIDE SEQUENCE [LARGE SCALE GENOMIC DNA]</scope>
    <source>
        <strain evidence="3 4">A5MH</strain>
    </source>
</reference>
<evidence type="ECO:0000256" key="1">
    <source>
        <dbReference type="SAM" id="MobiDB-lite"/>
    </source>
</evidence>
<gene>
    <name evidence="3" type="ORF">TGAMA5MH_09875</name>
</gene>
<dbReference type="EMBL" id="MTYH01000106">
    <property type="protein sequence ID" value="PNP38302.1"/>
    <property type="molecule type" value="Genomic_DNA"/>
</dbReference>
<proteinExistence type="predicted"/>
<feature type="region of interest" description="Disordered" evidence="1">
    <location>
        <begin position="1"/>
        <end position="40"/>
    </location>
</feature>